<dbReference type="EMBL" id="JACEIK010001532">
    <property type="protein sequence ID" value="MCD7470149.1"/>
    <property type="molecule type" value="Genomic_DNA"/>
</dbReference>
<sequence>MAFYLDEEQVWKCPKHPSKRRRSGVCPVCLKDRLVILCPDCANVRPCACYASATSSSSSASSSFSLFSSSSGRIGGGGGGGGCEGVCSVGRVSNLIDSEPAFRRSRSVGIPFLRSRDKNSGERKYQPVCNSKMNKTPSFWSVFKLSKSKRSGESENDELKAKINIHHDNINEFTDSRIEDFSRMMMRSRSMSVAITSVSGDGDGFKSPAKSKGWHFPSPMKVFRQSKASKLVHERSPLYRG</sequence>
<evidence type="ECO:0000313" key="2">
    <source>
        <dbReference type="Proteomes" id="UP000823775"/>
    </source>
</evidence>
<reference evidence="1 2" key="1">
    <citation type="journal article" date="2021" name="BMC Genomics">
        <title>Datura genome reveals duplications of psychoactive alkaloid biosynthetic genes and high mutation rate following tissue culture.</title>
        <authorList>
            <person name="Rajewski A."/>
            <person name="Carter-House D."/>
            <person name="Stajich J."/>
            <person name="Litt A."/>
        </authorList>
    </citation>
    <scope>NUCLEOTIDE SEQUENCE [LARGE SCALE GENOMIC DNA]</scope>
    <source>
        <strain evidence="1">AR-01</strain>
    </source>
</reference>
<dbReference type="Proteomes" id="UP000823775">
    <property type="component" value="Unassembled WGS sequence"/>
</dbReference>
<dbReference type="PANTHER" id="PTHR34197">
    <property type="entry name" value="OS04G0591300 PROTEIN"/>
    <property type="match status" value="1"/>
</dbReference>
<evidence type="ECO:0000313" key="1">
    <source>
        <dbReference type="EMBL" id="MCD7470149.1"/>
    </source>
</evidence>
<gene>
    <name evidence="1" type="ORF">HAX54_009810</name>
</gene>
<keyword evidence="2" id="KW-1185">Reference proteome</keyword>
<organism evidence="1 2">
    <name type="scientific">Datura stramonium</name>
    <name type="common">Jimsonweed</name>
    <name type="synonym">Common thornapple</name>
    <dbReference type="NCBI Taxonomy" id="4076"/>
    <lineage>
        <taxon>Eukaryota</taxon>
        <taxon>Viridiplantae</taxon>
        <taxon>Streptophyta</taxon>
        <taxon>Embryophyta</taxon>
        <taxon>Tracheophyta</taxon>
        <taxon>Spermatophyta</taxon>
        <taxon>Magnoliopsida</taxon>
        <taxon>eudicotyledons</taxon>
        <taxon>Gunneridae</taxon>
        <taxon>Pentapetalae</taxon>
        <taxon>asterids</taxon>
        <taxon>lamiids</taxon>
        <taxon>Solanales</taxon>
        <taxon>Solanaceae</taxon>
        <taxon>Solanoideae</taxon>
        <taxon>Datureae</taxon>
        <taxon>Datura</taxon>
    </lineage>
</organism>
<dbReference type="PANTHER" id="PTHR34197:SF2">
    <property type="entry name" value="OS04G0591300 PROTEIN"/>
    <property type="match status" value="1"/>
</dbReference>
<proteinExistence type="predicted"/>
<accession>A0ABS8TH15</accession>
<comment type="caution">
    <text evidence="1">The sequence shown here is derived from an EMBL/GenBank/DDBJ whole genome shotgun (WGS) entry which is preliminary data.</text>
</comment>
<name>A0ABS8TH15_DATST</name>
<protein>
    <submittedName>
        <fullName evidence="1">Uncharacterized protein</fullName>
    </submittedName>
</protein>